<sequence>MPTLLPSTARSITSRSSSFIRTPGYATTTFRCPSPFPTMYHKAPASWIWTTRTSPRSAPTAPAPVMQGSSRCSTQKAALTGRRAQPSSPLTPRSTSTPSSMLYAKRQINTAICRNICVIPTHRSICASPPSADSAPSRRGPRRRAKRPS</sequence>
<feature type="region of interest" description="Disordered" evidence="1">
    <location>
        <begin position="53"/>
        <end position="101"/>
    </location>
</feature>
<protein>
    <submittedName>
        <fullName evidence="2">Uncharacterized protein</fullName>
    </submittedName>
</protein>
<name>A0A644Z999_9ZZZZ</name>
<dbReference type="AlphaFoldDB" id="A0A644Z999"/>
<feature type="compositionally biased region" description="Low complexity" evidence="1">
    <location>
        <begin position="53"/>
        <end position="64"/>
    </location>
</feature>
<feature type="compositionally biased region" description="Basic residues" evidence="1">
    <location>
        <begin position="139"/>
        <end position="149"/>
    </location>
</feature>
<proteinExistence type="predicted"/>
<comment type="caution">
    <text evidence="2">The sequence shown here is derived from an EMBL/GenBank/DDBJ whole genome shotgun (WGS) entry which is preliminary data.</text>
</comment>
<organism evidence="2">
    <name type="scientific">bioreactor metagenome</name>
    <dbReference type="NCBI Taxonomy" id="1076179"/>
    <lineage>
        <taxon>unclassified sequences</taxon>
        <taxon>metagenomes</taxon>
        <taxon>ecological metagenomes</taxon>
    </lineage>
</organism>
<feature type="compositionally biased region" description="Polar residues" evidence="1">
    <location>
        <begin position="67"/>
        <end position="77"/>
    </location>
</feature>
<accession>A0A644Z999</accession>
<dbReference type="EMBL" id="VSSQ01007873">
    <property type="protein sequence ID" value="MPM37227.1"/>
    <property type="molecule type" value="Genomic_DNA"/>
</dbReference>
<gene>
    <name evidence="2" type="ORF">SDC9_83834</name>
</gene>
<evidence type="ECO:0000256" key="1">
    <source>
        <dbReference type="SAM" id="MobiDB-lite"/>
    </source>
</evidence>
<feature type="region of interest" description="Disordered" evidence="1">
    <location>
        <begin position="127"/>
        <end position="149"/>
    </location>
</feature>
<feature type="compositionally biased region" description="Low complexity" evidence="1">
    <location>
        <begin position="127"/>
        <end position="138"/>
    </location>
</feature>
<feature type="compositionally biased region" description="Low complexity" evidence="1">
    <location>
        <begin position="86"/>
        <end position="100"/>
    </location>
</feature>
<reference evidence="2" key="1">
    <citation type="submission" date="2019-08" db="EMBL/GenBank/DDBJ databases">
        <authorList>
            <person name="Kucharzyk K."/>
            <person name="Murdoch R.W."/>
            <person name="Higgins S."/>
            <person name="Loffler F."/>
        </authorList>
    </citation>
    <scope>NUCLEOTIDE SEQUENCE</scope>
</reference>
<evidence type="ECO:0000313" key="2">
    <source>
        <dbReference type="EMBL" id="MPM37227.1"/>
    </source>
</evidence>